<keyword evidence="3" id="KW-1185">Reference proteome</keyword>
<dbReference type="RefSeq" id="WP_056132966.1">
    <property type="nucleotide sequence ID" value="NZ_WSES01000009.1"/>
</dbReference>
<dbReference type="PRINTS" id="PR01217">
    <property type="entry name" value="PRICHEXTENSN"/>
</dbReference>
<evidence type="ECO:0000313" key="2">
    <source>
        <dbReference type="EMBL" id="MVW63595.1"/>
    </source>
</evidence>
<organism evidence="2 3">
    <name type="scientific">Massilia cellulosiltytica</name>
    <dbReference type="NCBI Taxonomy" id="2683234"/>
    <lineage>
        <taxon>Bacteria</taxon>
        <taxon>Pseudomonadati</taxon>
        <taxon>Pseudomonadota</taxon>
        <taxon>Betaproteobacteria</taxon>
        <taxon>Burkholderiales</taxon>
        <taxon>Oxalobacteraceae</taxon>
        <taxon>Telluria group</taxon>
        <taxon>Massilia</taxon>
    </lineage>
</organism>
<proteinExistence type="predicted"/>
<evidence type="ECO:0000313" key="3">
    <source>
        <dbReference type="Proteomes" id="UP000443353"/>
    </source>
</evidence>
<feature type="compositionally biased region" description="Pro residues" evidence="1">
    <location>
        <begin position="17"/>
        <end position="27"/>
    </location>
</feature>
<dbReference type="AlphaFoldDB" id="A0A7X3G539"/>
<name>A0A7X3G539_9BURK</name>
<dbReference type="EMBL" id="WSES01000009">
    <property type="protein sequence ID" value="MVW63595.1"/>
    <property type="molecule type" value="Genomic_DNA"/>
</dbReference>
<gene>
    <name evidence="2" type="ORF">GPY61_27080</name>
</gene>
<evidence type="ECO:0000256" key="1">
    <source>
        <dbReference type="SAM" id="MobiDB-lite"/>
    </source>
</evidence>
<protein>
    <submittedName>
        <fullName evidence="2">Uncharacterized protein</fullName>
    </submittedName>
</protein>
<dbReference type="Proteomes" id="UP000443353">
    <property type="component" value="Unassembled WGS sequence"/>
</dbReference>
<accession>A0A7X3G539</accession>
<comment type="caution">
    <text evidence="2">The sequence shown here is derived from an EMBL/GenBank/DDBJ whole genome shotgun (WGS) entry which is preliminary data.</text>
</comment>
<feature type="compositionally biased region" description="Pro residues" evidence="1">
    <location>
        <begin position="120"/>
        <end position="158"/>
    </location>
</feature>
<feature type="region of interest" description="Disordered" evidence="1">
    <location>
        <begin position="1"/>
        <end position="167"/>
    </location>
</feature>
<reference evidence="2 3" key="1">
    <citation type="submission" date="2019-12" db="EMBL/GenBank/DDBJ databases">
        <authorList>
            <person name="Li C."/>
            <person name="Zhao J."/>
        </authorList>
    </citation>
    <scope>NUCLEOTIDE SEQUENCE [LARGE SCALE GENOMIC DNA]</scope>
    <source>
        <strain evidence="2 3">NEAU-DD11</strain>
    </source>
</reference>
<feature type="compositionally biased region" description="Pro residues" evidence="1">
    <location>
        <begin position="88"/>
        <end position="102"/>
    </location>
</feature>
<feature type="region of interest" description="Disordered" evidence="1">
    <location>
        <begin position="299"/>
        <end position="338"/>
    </location>
</feature>
<feature type="compositionally biased region" description="Polar residues" evidence="1">
    <location>
        <begin position="1"/>
        <end position="13"/>
    </location>
</feature>
<sequence>MKTQLLQDFQESGSAPSTPPSPPPSPAAPRRRPAVWHGPGSQRAGAGAAVQKADPGPAQRAPEVSARGKGVAIEALADRIAQARTARPAPPAPPAPPPPPADEPTVPGAEARPHPEPPRPPEPPPAADHIPPPVADHIPPPAADHIPPPAADHIPPPRADTGTVPRPVQPDIEAEWLAARLREEAAAREAPAWTSMWKRRLVTWSIAGGLLAGLAAGGLWLYEENRVEDALVVVANTSPAGQPSAAAFVARAPAPAPVPVPVRPAVTPEPVKPVPDEPVAPVIEDKAPAAAPVDVTPPRRAARHKTTVKKQGTAKARRTATKEAPPVAADPSPRQRREETLMQCRAHGYDARRCIERACTMTRYGLACKG</sequence>